<evidence type="ECO:0000256" key="1">
    <source>
        <dbReference type="SAM" id="Phobius"/>
    </source>
</evidence>
<dbReference type="AlphaFoldDB" id="A0A853DNW6"/>
<sequence>MVDAITGAGLVVVNVAAGVGTAVYAGTAFGRRPNTVRRSVVVILVLCVLALLGAGWVAFAGAGISLAAFVTAMFGNLSKTARRLVVSALALVAFSLLGAHWVLDPFAVLITIAAVRLLGRGGRGCGVDSRHREHHLQTPHAVDLRKEPVDAVPPQTAPTPSLAMYLFDDRVPAAARDKLRLISERARAASEYLTQQGRGSGIDAIEVERIRDDYAPGAVRGYLALPPWSAQGTVLADGKTGLELLIDQLDLLEHRLREIQESVALTGGEELLTHGRFLKDRFPDRGEDDLRI</sequence>
<evidence type="ECO:0000313" key="3">
    <source>
        <dbReference type="Proteomes" id="UP000571817"/>
    </source>
</evidence>
<keyword evidence="1" id="KW-1133">Transmembrane helix</keyword>
<feature type="transmembrane region" description="Helical" evidence="1">
    <location>
        <begin position="41"/>
        <end position="72"/>
    </location>
</feature>
<gene>
    <name evidence="2" type="ORF">HNR15_003253</name>
</gene>
<organism evidence="2 3">
    <name type="scientific">Allobranchiibius huperziae</name>
    <dbReference type="NCBI Taxonomy" id="1874116"/>
    <lineage>
        <taxon>Bacteria</taxon>
        <taxon>Bacillati</taxon>
        <taxon>Actinomycetota</taxon>
        <taxon>Actinomycetes</taxon>
        <taxon>Micrococcales</taxon>
        <taxon>Dermacoccaceae</taxon>
        <taxon>Allobranchiibius</taxon>
    </lineage>
</organism>
<reference evidence="2 3" key="1">
    <citation type="submission" date="2020-07" db="EMBL/GenBank/DDBJ databases">
        <title>Sequencing the genomes of 1000 actinobacteria strains.</title>
        <authorList>
            <person name="Klenk H.-P."/>
        </authorList>
    </citation>
    <scope>NUCLEOTIDE SEQUENCE [LARGE SCALE GENOMIC DNA]</scope>
    <source>
        <strain evidence="2 3">DSM 29531</strain>
    </source>
</reference>
<dbReference type="RefSeq" id="WP_179483364.1">
    <property type="nucleotide sequence ID" value="NZ_JACCFW010000001.1"/>
</dbReference>
<accession>A0A853DNW6</accession>
<keyword evidence="1" id="KW-0812">Transmembrane</keyword>
<name>A0A853DNW6_9MICO</name>
<dbReference type="EMBL" id="JACCFW010000001">
    <property type="protein sequence ID" value="NYJ76290.1"/>
    <property type="molecule type" value="Genomic_DNA"/>
</dbReference>
<keyword evidence="1" id="KW-0472">Membrane</keyword>
<comment type="caution">
    <text evidence="2">The sequence shown here is derived from an EMBL/GenBank/DDBJ whole genome shotgun (WGS) entry which is preliminary data.</text>
</comment>
<proteinExistence type="predicted"/>
<evidence type="ECO:0000313" key="2">
    <source>
        <dbReference type="EMBL" id="NYJ76290.1"/>
    </source>
</evidence>
<protein>
    <submittedName>
        <fullName evidence="2">Uncharacterized protein</fullName>
    </submittedName>
</protein>
<feature type="transmembrane region" description="Helical" evidence="1">
    <location>
        <begin position="84"/>
        <end position="103"/>
    </location>
</feature>
<keyword evidence="3" id="KW-1185">Reference proteome</keyword>
<dbReference type="Proteomes" id="UP000571817">
    <property type="component" value="Unassembled WGS sequence"/>
</dbReference>